<evidence type="ECO:0000313" key="15">
    <source>
        <dbReference type="Proteomes" id="UP000011513"/>
    </source>
</evidence>
<comment type="catalytic activity">
    <reaction evidence="10">
        <text>tungstate(in) + ATP + H2O = tungstate(out) + ADP + phosphate + H(+)</text>
        <dbReference type="Rhea" id="RHEA:35027"/>
        <dbReference type="ChEBI" id="CHEBI:15377"/>
        <dbReference type="ChEBI" id="CHEBI:15378"/>
        <dbReference type="ChEBI" id="CHEBI:30616"/>
        <dbReference type="ChEBI" id="CHEBI:43474"/>
        <dbReference type="ChEBI" id="CHEBI:46502"/>
        <dbReference type="ChEBI" id="CHEBI:456216"/>
        <dbReference type="EC" id="7.3.2.6"/>
    </reaction>
</comment>
<dbReference type="Pfam" id="PF08402">
    <property type="entry name" value="TOBE_2"/>
    <property type="match status" value="1"/>
</dbReference>
<evidence type="ECO:0000256" key="10">
    <source>
        <dbReference type="ARBA" id="ARBA00047936"/>
    </source>
</evidence>
<comment type="caution">
    <text evidence="14">The sequence shown here is derived from an EMBL/GenBank/DDBJ whole genome shotgun (WGS) entry which is preliminary data.</text>
</comment>
<dbReference type="InterPro" id="IPR027417">
    <property type="entry name" value="P-loop_NTPase"/>
</dbReference>
<keyword evidence="3" id="KW-0500">Molybdenum</keyword>
<evidence type="ECO:0000256" key="11">
    <source>
        <dbReference type="ARBA" id="ARBA00057369"/>
    </source>
</evidence>
<evidence type="ECO:0000256" key="8">
    <source>
        <dbReference type="ARBA" id="ARBA00039025"/>
    </source>
</evidence>
<dbReference type="Gene3D" id="2.40.50.100">
    <property type="match status" value="1"/>
</dbReference>
<organism evidence="14 15">
    <name type="scientific">Halogeometricum pallidum JCM 14848</name>
    <dbReference type="NCBI Taxonomy" id="1227487"/>
    <lineage>
        <taxon>Archaea</taxon>
        <taxon>Methanobacteriati</taxon>
        <taxon>Methanobacteriota</taxon>
        <taxon>Stenosarchaea group</taxon>
        <taxon>Halobacteria</taxon>
        <taxon>Halobacteriales</taxon>
        <taxon>Haloferacaceae</taxon>
        <taxon>Halogeometricum</taxon>
    </lineage>
</organism>
<evidence type="ECO:0000256" key="5">
    <source>
        <dbReference type="ARBA" id="ARBA00022840"/>
    </source>
</evidence>
<dbReference type="PANTHER" id="PTHR42781:SF4">
    <property type="entry name" value="SPERMIDINE_PUTRESCINE IMPORT ATP-BINDING PROTEIN POTA"/>
    <property type="match status" value="1"/>
</dbReference>
<dbReference type="SMART" id="SM00382">
    <property type="entry name" value="AAA"/>
    <property type="match status" value="1"/>
</dbReference>
<dbReference type="eggNOG" id="arCOG00177">
    <property type="taxonomic scope" value="Archaea"/>
</dbReference>
<name>M0DGE8_HALPD</name>
<dbReference type="PROSITE" id="PS00211">
    <property type="entry name" value="ABC_TRANSPORTER_1"/>
    <property type="match status" value="1"/>
</dbReference>
<evidence type="ECO:0000256" key="1">
    <source>
        <dbReference type="ARBA" id="ARBA00004202"/>
    </source>
</evidence>
<dbReference type="InterPro" id="IPR050093">
    <property type="entry name" value="ABC_SmlMolc_Importer"/>
</dbReference>
<dbReference type="InterPro" id="IPR003439">
    <property type="entry name" value="ABC_transporter-like_ATP-bd"/>
</dbReference>
<evidence type="ECO:0000256" key="6">
    <source>
        <dbReference type="ARBA" id="ARBA00038307"/>
    </source>
</evidence>
<dbReference type="AlphaFoldDB" id="M0DGE8"/>
<evidence type="ECO:0000313" key="14">
    <source>
        <dbReference type="EMBL" id="ELZ34515.1"/>
    </source>
</evidence>
<feature type="domain" description="ABC transporter" evidence="13">
    <location>
        <begin position="85"/>
        <end position="317"/>
    </location>
</feature>
<dbReference type="InterPro" id="IPR003593">
    <property type="entry name" value="AAA+_ATPase"/>
</dbReference>
<dbReference type="GO" id="GO:0016887">
    <property type="term" value="F:ATP hydrolysis activity"/>
    <property type="evidence" value="ECO:0007669"/>
    <property type="project" value="InterPro"/>
</dbReference>
<evidence type="ECO:0000256" key="2">
    <source>
        <dbReference type="ARBA" id="ARBA00022448"/>
    </source>
</evidence>
<evidence type="ECO:0000256" key="7">
    <source>
        <dbReference type="ARBA" id="ARBA00038781"/>
    </source>
</evidence>
<dbReference type="PATRIC" id="fig|1227487.5.peg.489"/>
<dbReference type="GO" id="GO:0043190">
    <property type="term" value="C:ATP-binding cassette (ABC) transporter complex"/>
    <property type="evidence" value="ECO:0007669"/>
    <property type="project" value="InterPro"/>
</dbReference>
<dbReference type="Proteomes" id="UP000011513">
    <property type="component" value="Unassembled WGS sequence"/>
</dbReference>
<dbReference type="EMBL" id="AOIV01000004">
    <property type="protein sequence ID" value="ELZ34515.1"/>
    <property type="molecule type" value="Genomic_DNA"/>
</dbReference>
<dbReference type="Gene3D" id="3.40.50.300">
    <property type="entry name" value="P-loop containing nucleotide triphosphate hydrolases"/>
    <property type="match status" value="1"/>
</dbReference>
<reference evidence="14 15" key="1">
    <citation type="journal article" date="2014" name="PLoS Genet.">
        <title>Phylogenetically driven sequencing of extremely halophilic archaea reveals strategies for static and dynamic osmo-response.</title>
        <authorList>
            <person name="Becker E.A."/>
            <person name="Seitzer P.M."/>
            <person name="Tritt A."/>
            <person name="Larsen D."/>
            <person name="Krusor M."/>
            <person name="Yao A.I."/>
            <person name="Wu D."/>
            <person name="Madern D."/>
            <person name="Eisen J.A."/>
            <person name="Darling A.E."/>
            <person name="Facciotti M.T."/>
        </authorList>
    </citation>
    <scope>NUCLEOTIDE SEQUENCE [LARGE SCALE GENOMIC DNA]</scope>
    <source>
        <strain evidence="14 15">JCM 14848</strain>
    </source>
</reference>
<comment type="subcellular location">
    <subcellularLocation>
        <location evidence="1">Cell membrane</location>
        <topology evidence="1">Peripheral membrane protein</topology>
    </subcellularLocation>
</comment>
<evidence type="ECO:0000256" key="9">
    <source>
        <dbReference type="ARBA" id="ARBA00041133"/>
    </source>
</evidence>
<dbReference type="EC" id="7.3.2.6" evidence="8"/>
<comment type="subunit">
    <text evidence="7">The complex is composed of two ATP-binding proteins (WtpC), two transmembrane proteins (WtpB) and a solute-binding protein (WtpA).</text>
</comment>
<dbReference type="InterPro" id="IPR017871">
    <property type="entry name" value="ABC_transporter-like_CS"/>
</dbReference>
<protein>
    <recommendedName>
        <fullName evidence="9">Molybdate/tungstate import ATP-binding protein WtpC</fullName>
        <ecNumber evidence="8">7.3.2.6</ecNumber>
    </recommendedName>
</protein>
<dbReference type="GO" id="GO:1901238">
    <property type="term" value="F:ABC-type tungstate transporter activity"/>
    <property type="evidence" value="ECO:0007669"/>
    <property type="project" value="UniProtKB-EC"/>
</dbReference>
<dbReference type="OrthoDB" id="18368at2157"/>
<dbReference type="PANTHER" id="PTHR42781">
    <property type="entry name" value="SPERMIDINE/PUTRESCINE IMPORT ATP-BINDING PROTEIN POTA"/>
    <property type="match status" value="1"/>
</dbReference>
<dbReference type="SUPFAM" id="SSF52540">
    <property type="entry name" value="P-loop containing nucleoside triphosphate hydrolases"/>
    <property type="match status" value="1"/>
</dbReference>
<comment type="similarity">
    <text evidence="6">Belongs to the ABC transporter superfamily. Sulfate/tungstate importer (TC 3.A.1.6) family.</text>
</comment>
<keyword evidence="2" id="KW-0813">Transport</keyword>
<comment type="function">
    <text evidence="11">Part of the ABC transporter complex WtpABC involved in molybdate/tungstate import. Responsible for energy coupling to the transport system.</text>
</comment>
<dbReference type="InterPro" id="IPR013611">
    <property type="entry name" value="Transp-assoc_OB_typ2"/>
</dbReference>
<dbReference type="PROSITE" id="PS50893">
    <property type="entry name" value="ABC_TRANSPORTER_2"/>
    <property type="match status" value="1"/>
</dbReference>
<evidence type="ECO:0000256" key="12">
    <source>
        <dbReference type="SAM" id="MobiDB-lite"/>
    </source>
</evidence>
<dbReference type="RefSeq" id="WP_008383570.1">
    <property type="nucleotide sequence ID" value="NZ_AOIV01000004.1"/>
</dbReference>
<dbReference type="SUPFAM" id="SSF50331">
    <property type="entry name" value="MOP-like"/>
    <property type="match status" value="1"/>
</dbReference>
<dbReference type="InterPro" id="IPR008995">
    <property type="entry name" value="Mo/tungstate-bd_C_term_dom"/>
</dbReference>
<keyword evidence="4" id="KW-0547">Nucleotide-binding</keyword>
<gene>
    <name evidence="14" type="ORF">C474_02381</name>
</gene>
<keyword evidence="5" id="KW-0067">ATP-binding</keyword>
<dbReference type="Pfam" id="PF00005">
    <property type="entry name" value="ABC_tran"/>
    <property type="match status" value="1"/>
</dbReference>
<dbReference type="GO" id="GO:0005524">
    <property type="term" value="F:ATP binding"/>
    <property type="evidence" value="ECO:0007669"/>
    <property type="project" value="UniProtKB-KW"/>
</dbReference>
<feature type="region of interest" description="Disordered" evidence="12">
    <location>
        <begin position="1"/>
        <end position="63"/>
    </location>
</feature>
<dbReference type="FunFam" id="3.40.50.300:FF:000425">
    <property type="entry name" value="Probable ABC transporter, ATP-binding subunit"/>
    <property type="match status" value="1"/>
</dbReference>
<dbReference type="InParanoid" id="M0DGE8"/>
<dbReference type="FunCoup" id="M0DGE8">
    <property type="interactions" value="36"/>
</dbReference>
<evidence type="ECO:0000256" key="3">
    <source>
        <dbReference type="ARBA" id="ARBA00022505"/>
    </source>
</evidence>
<evidence type="ECO:0000256" key="4">
    <source>
        <dbReference type="ARBA" id="ARBA00022741"/>
    </source>
</evidence>
<sequence>MREEPTTTNREETRRNRDEGVNADTDPGADSLSDTDAESERAESAASAADPNLTDGGAAVGAHEDPAVVPETAATDDDSEADAVLELEGVVKRYGSETAVSGLDLTVREGELVTLLGPSGCGKTTTLRMIAGLETATEGTIAVGGDVVDDGGTPTPPEDRDVGLVFQEFALFPHLSVAENVAFGLDDPDSAEAERRTSDLLELVGLGDYGDRSPADLSGGQRQRVALARSLAPEPDVLLLDEPFSNLDVSLRVRMREEVKRILEEAGVTAVSVTHDQEEALSISDRVAVVNDGRVEQVGSPGEVFENPTSRFVASFLGQASFLPATVTDEAVETAVGSYHRDLLTGLGDGYAGSSVDVLVRPDDLRATPTAEGDADGTVVRRQYTGPSFVYHVRLNDGTVVRCLHNHTEEFDVGEPVAVTLVADHALAWYPSQ</sequence>
<evidence type="ECO:0000259" key="13">
    <source>
        <dbReference type="PROSITE" id="PS50893"/>
    </source>
</evidence>
<proteinExistence type="inferred from homology"/>
<accession>M0DGE8</accession>
<keyword evidence="15" id="KW-1185">Reference proteome</keyword>
<feature type="compositionally biased region" description="Basic and acidic residues" evidence="12">
    <location>
        <begin position="1"/>
        <end position="20"/>
    </location>
</feature>